<feature type="compositionally biased region" description="Basic and acidic residues" evidence="1">
    <location>
        <begin position="78"/>
        <end position="91"/>
    </location>
</feature>
<reference evidence="2" key="1">
    <citation type="submission" date="2021-02" db="EMBL/GenBank/DDBJ databases">
        <authorList>
            <person name="Nowell W R."/>
        </authorList>
    </citation>
    <scope>NUCLEOTIDE SEQUENCE</scope>
</reference>
<evidence type="ECO:0000256" key="1">
    <source>
        <dbReference type="SAM" id="MobiDB-lite"/>
    </source>
</evidence>
<sequence length="501" mass="58522">MAVNGSKFGPCRNESYFHRIRSETPRILVVYGRKRRRNDIRFDRPGTRSDNNVNSNARSTDAGASHYLPSQPPPPHNRVKDDFPNESTTVDHDNYTSAIQTTADTSPNYGVDKRLNKIVHDPIFTSHLTLMRCFSDDSIDPSPDPILDRFCLQILHEIHHKIQWLNLESSSVKRILLATNYPNLFELGLYDIEIETALSLFIGESCLDSIHKNQISSLVVDITKYEKIISRDDANIRLFTHIFTMLSNLQHLSFCPSSFWYQRLLFCNPYPDIKSSTLLELHICLKRFSDCLYLLDGHFNKLHTLHVDIDTIISSSDLTNNNQGKLPDLKRFSLYCRMPTNTYNTLIEPFLQRMSNLEKLCLNVICDKKTFTDGNELKQSIINHMPRLERFEFYICSGIAVRNRIYLPSKDDIQHTFRDFKDDQVISYVDYFQKDPYSFCHIYLYPGQLKYYYNVTNNFPGGLFTCVRQISLYDDRPFEHEFFLRIAESFPILKMLSLKKF</sequence>
<evidence type="ECO:0000313" key="2">
    <source>
        <dbReference type="EMBL" id="CAF2117080.1"/>
    </source>
</evidence>
<accession>A0A816V100</accession>
<name>A0A816V100_9BILA</name>
<gene>
    <name evidence="2" type="ORF">MBJ925_LOCUS25166</name>
</gene>
<dbReference type="Proteomes" id="UP000663824">
    <property type="component" value="Unassembled WGS sequence"/>
</dbReference>
<feature type="compositionally biased region" description="Polar residues" evidence="1">
    <location>
        <begin position="48"/>
        <end position="59"/>
    </location>
</feature>
<organism evidence="2 3">
    <name type="scientific">Rotaria magnacalcarata</name>
    <dbReference type="NCBI Taxonomy" id="392030"/>
    <lineage>
        <taxon>Eukaryota</taxon>
        <taxon>Metazoa</taxon>
        <taxon>Spiralia</taxon>
        <taxon>Gnathifera</taxon>
        <taxon>Rotifera</taxon>
        <taxon>Eurotatoria</taxon>
        <taxon>Bdelloidea</taxon>
        <taxon>Philodinida</taxon>
        <taxon>Philodinidae</taxon>
        <taxon>Rotaria</taxon>
    </lineage>
</organism>
<comment type="caution">
    <text evidence="2">The sequence shown here is derived from an EMBL/GenBank/DDBJ whole genome shotgun (WGS) entry which is preliminary data.</text>
</comment>
<proteinExistence type="predicted"/>
<dbReference type="EMBL" id="CAJNRE010013173">
    <property type="protein sequence ID" value="CAF2117080.1"/>
    <property type="molecule type" value="Genomic_DNA"/>
</dbReference>
<protein>
    <submittedName>
        <fullName evidence="2">Uncharacterized protein</fullName>
    </submittedName>
</protein>
<feature type="region of interest" description="Disordered" evidence="1">
    <location>
        <begin position="40"/>
        <end position="91"/>
    </location>
</feature>
<dbReference type="AlphaFoldDB" id="A0A816V100"/>
<evidence type="ECO:0000313" key="3">
    <source>
        <dbReference type="Proteomes" id="UP000663824"/>
    </source>
</evidence>